<dbReference type="InterPro" id="IPR002569">
    <property type="entry name" value="Met_Sox_Rdtase_MsrA_dom"/>
</dbReference>
<dbReference type="Pfam" id="PF01625">
    <property type="entry name" value="PMSR"/>
    <property type="match status" value="1"/>
</dbReference>
<feature type="compositionally biased region" description="Low complexity" evidence="5">
    <location>
        <begin position="96"/>
        <end position="114"/>
    </location>
</feature>
<sequence>MSSTSYARMKEAEHDEYEEGDSGGGCFWGMQDLFRKQPGVVSTRVGYTGGQNANPPTATTPVMPRRSRSSTTRRAPTTARCWSSSSKSTTRRPRTGRATTSAPAIARRSSTSTTSRRRSRWTPSPTSTHPAYGRARS</sequence>
<dbReference type="PATRIC" id="fig|1299334.3.peg.41"/>
<protein>
    <recommendedName>
        <fullName evidence="1">peptide-methionine (S)-S-oxide reductase</fullName>
        <ecNumber evidence="1">1.8.4.11</ecNumber>
    </recommendedName>
</protein>
<dbReference type="EC" id="1.8.4.11" evidence="1"/>
<dbReference type="GO" id="GO:0008113">
    <property type="term" value="F:peptide-methionine (S)-S-oxide reductase activity"/>
    <property type="evidence" value="ECO:0007669"/>
    <property type="project" value="UniProtKB-EC"/>
</dbReference>
<dbReference type="Gene3D" id="3.30.1060.10">
    <property type="entry name" value="Peptide methionine sulphoxide reductase MsrA"/>
    <property type="match status" value="1"/>
</dbReference>
<dbReference type="AlphaFoldDB" id="X8EYQ0"/>
<evidence type="ECO:0000256" key="2">
    <source>
        <dbReference type="ARBA" id="ARBA00023002"/>
    </source>
</evidence>
<feature type="region of interest" description="Disordered" evidence="5">
    <location>
        <begin position="43"/>
        <end position="137"/>
    </location>
</feature>
<comment type="catalytic activity">
    <reaction evidence="4">
        <text>[thioredoxin]-disulfide + L-methionine + H2O = L-methionine (S)-S-oxide + [thioredoxin]-dithiol</text>
        <dbReference type="Rhea" id="RHEA:19993"/>
        <dbReference type="Rhea" id="RHEA-COMP:10698"/>
        <dbReference type="Rhea" id="RHEA-COMP:10700"/>
        <dbReference type="ChEBI" id="CHEBI:15377"/>
        <dbReference type="ChEBI" id="CHEBI:29950"/>
        <dbReference type="ChEBI" id="CHEBI:50058"/>
        <dbReference type="ChEBI" id="CHEBI:57844"/>
        <dbReference type="ChEBI" id="CHEBI:58772"/>
        <dbReference type="EC" id="1.8.4.11"/>
    </reaction>
</comment>
<dbReference type="InterPro" id="IPR036509">
    <property type="entry name" value="Met_Sox_Rdtase_MsrA_sf"/>
</dbReference>
<feature type="domain" description="Peptide methionine sulphoxide reductase MsrA" evidence="6">
    <location>
        <begin position="23"/>
        <end position="55"/>
    </location>
</feature>
<keyword evidence="2" id="KW-0560">Oxidoreductase</keyword>
<dbReference type="SUPFAM" id="SSF55068">
    <property type="entry name" value="Peptide methionine sulfoxide reductase"/>
    <property type="match status" value="1"/>
</dbReference>
<evidence type="ECO:0000256" key="5">
    <source>
        <dbReference type="SAM" id="MobiDB-lite"/>
    </source>
</evidence>
<comment type="caution">
    <text evidence="7">The sequence shown here is derived from an EMBL/GenBank/DDBJ whole genome shotgun (WGS) entry which is preliminary data.</text>
</comment>
<evidence type="ECO:0000256" key="1">
    <source>
        <dbReference type="ARBA" id="ARBA00012502"/>
    </source>
</evidence>
<feature type="region of interest" description="Disordered" evidence="5">
    <location>
        <begin position="1"/>
        <end position="27"/>
    </location>
</feature>
<evidence type="ECO:0000256" key="4">
    <source>
        <dbReference type="ARBA" id="ARBA00048782"/>
    </source>
</evidence>
<dbReference type="EMBL" id="JAOB01000003">
    <property type="protein sequence ID" value="EUA84975.1"/>
    <property type="molecule type" value="Genomic_DNA"/>
</dbReference>
<accession>X8EYQ0</accession>
<gene>
    <name evidence="7" type="ORF">I553_8403</name>
</gene>
<reference evidence="7" key="1">
    <citation type="submission" date="2014-01" db="EMBL/GenBank/DDBJ databases">
        <authorList>
            <person name="Brown-Elliot B."/>
            <person name="Wallace R."/>
            <person name="Lenaerts A."/>
            <person name="Ordway D."/>
            <person name="DeGroote M.A."/>
            <person name="Parker T."/>
            <person name="Sizemore C."/>
            <person name="Tallon L.J."/>
            <person name="Sadzewicz L.K."/>
            <person name="Sengamalay N."/>
            <person name="Fraser C.M."/>
            <person name="Hine E."/>
            <person name="Shefchek K.A."/>
            <person name="Das S.P."/>
            <person name="Tettelin H."/>
        </authorList>
    </citation>
    <scope>NUCLEOTIDE SEQUENCE [LARGE SCALE GENOMIC DNA]</scope>
    <source>
        <strain evidence="7">4042</strain>
    </source>
</reference>
<comment type="catalytic activity">
    <reaction evidence="3">
        <text>L-methionyl-[protein] + [thioredoxin]-disulfide + H2O = L-methionyl-(S)-S-oxide-[protein] + [thioredoxin]-dithiol</text>
        <dbReference type="Rhea" id="RHEA:14217"/>
        <dbReference type="Rhea" id="RHEA-COMP:10698"/>
        <dbReference type="Rhea" id="RHEA-COMP:10700"/>
        <dbReference type="Rhea" id="RHEA-COMP:12313"/>
        <dbReference type="Rhea" id="RHEA-COMP:12315"/>
        <dbReference type="ChEBI" id="CHEBI:15377"/>
        <dbReference type="ChEBI" id="CHEBI:16044"/>
        <dbReference type="ChEBI" id="CHEBI:29950"/>
        <dbReference type="ChEBI" id="CHEBI:44120"/>
        <dbReference type="ChEBI" id="CHEBI:50058"/>
        <dbReference type="EC" id="1.8.4.11"/>
    </reaction>
</comment>
<name>X8EYQ0_MYCXE</name>
<evidence type="ECO:0000259" key="6">
    <source>
        <dbReference type="Pfam" id="PF01625"/>
    </source>
</evidence>
<feature type="compositionally biased region" description="Low complexity" evidence="5">
    <location>
        <begin position="59"/>
        <end position="88"/>
    </location>
</feature>
<evidence type="ECO:0000313" key="7">
    <source>
        <dbReference type="EMBL" id="EUA84975.1"/>
    </source>
</evidence>
<proteinExistence type="predicted"/>
<evidence type="ECO:0000256" key="3">
    <source>
        <dbReference type="ARBA" id="ARBA00047806"/>
    </source>
</evidence>
<organism evidence="7">
    <name type="scientific">Mycobacterium xenopi 4042</name>
    <dbReference type="NCBI Taxonomy" id="1299334"/>
    <lineage>
        <taxon>Bacteria</taxon>
        <taxon>Bacillati</taxon>
        <taxon>Actinomycetota</taxon>
        <taxon>Actinomycetes</taxon>
        <taxon>Mycobacteriales</taxon>
        <taxon>Mycobacteriaceae</taxon>
        <taxon>Mycobacterium</taxon>
    </lineage>
</organism>